<evidence type="ECO:0000259" key="1">
    <source>
        <dbReference type="Pfam" id="PF09659"/>
    </source>
</evidence>
<organism evidence="3 4">
    <name type="scientific">Thermoclostridium caenicola</name>
    <dbReference type="NCBI Taxonomy" id="659425"/>
    <lineage>
        <taxon>Bacteria</taxon>
        <taxon>Bacillati</taxon>
        <taxon>Bacillota</taxon>
        <taxon>Clostridia</taxon>
        <taxon>Eubacteriales</taxon>
        <taxon>Oscillospiraceae</taxon>
        <taxon>Thermoclostridium</taxon>
    </lineage>
</organism>
<dbReference type="EMBL" id="FQZP01000030">
    <property type="protein sequence ID" value="SHJ18462.1"/>
    <property type="molecule type" value="Genomic_DNA"/>
</dbReference>
<keyword evidence="4" id="KW-1185">Reference proteome</keyword>
<sequence length="448" mass="51606">MKYILFSPVGMTDPISHFHDGAMLHICRKYRPEKVLLYLSKEISEIHDKDDRYRHSISKLCELLGIHIQVELLINRNLTEVHRFDDFYNEFETILKRLEEENPGHQILVNVSSGTPAMKSALQTIAALNERNYLPIQVSTPEGKSNPAREHVDDFDALWELNEDNREDFVDRTSVSSYLNLNARIKKAIVCKHVDVYDYNAALSVANDIRQQICPEAIKLLEAAKCRLLLDIPGVQRALKDCHYDVFPIKQSDEIAVFEYLLWLQVKAERQEYADFIRGITPVVLDLFESILLAYCGIRIKDYCLAKERKGTVKYWLTREMLSKNETGAKMLAILDGEFSCYKDSVYTSAQLAPVLDEFLSDRGLAEKVRELRDIEEMSRNLAAHEIVSVTDSWLLKRCGKTADGIMSLIRSVAEKSGMKIKPSYWNSYREMNERIKTLVMLPVKEKS</sequence>
<reference evidence="3 4" key="1">
    <citation type="submission" date="2016-11" db="EMBL/GenBank/DDBJ databases">
        <authorList>
            <person name="Varghese N."/>
            <person name="Submissions S."/>
        </authorList>
    </citation>
    <scope>NUCLEOTIDE SEQUENCE [LARGE SCALE GENOMIC DNA]</scope>
    <source>
        <strain evidence="3 4">DSM 19027</strain>
    </source>
</reference>
<dbReference type="Proteomes" id="UP000324781">
    <property type="component" value="Unassembled WGS sequence"/>
</dbReference>
<evidence type="ECO:0000259" key="2">
    <source>
        <dbReference type="Pfam" id="PF22208"/>
    </source>
</evidence>
<gene>
    <name evidence="3" type="ORF">SAMN05444373_103015</name>
</gene>
<name>A0A1M6H8E1_9FIRM</name>
<dbReference type="InterPro" id="IPR053955">
    <property type="entry name" value="Csm6_CARF"/>
</dbReference>
<dbReference type="Pfam" id="PF09659">
    <property type="entry name" value="Cas_Csm6_HEPN"/>
    <property type="match status" value="1"/>
</dbReference>
<feature type="domain" description="Csm6 HEPN" evidence="1">
    <location>
        <begin position="256"/>
        <end position="437"/>
    </location>
</feature>
<dbReference type="InterPro" id="IPR053941">
    <property type="entry name" value="Csm6_HEPN"/>
</dbReference>
<dbReference type="Pfam" id="PF22208">
    <property type="entry name" value="Cas_Csm6_CARF"/>
    <property type="match status" value="1"/>
</dbReference>
<accession>A0A1M6H8E1</accession>
<feature type="domain" description="Csm6 CARF" evidence="2">
    <location>
        <begin position="74"/>
        <end position="172"/>
    </location>
</feature>
<dbReference type="NCBIfam" id="TIGR02672">
    <property type="entry name" value="cas_csm6"/>
    <property type="match status" value="1"/>
</dbReference>
<proteinExistence type="predicted"/>
<protein>
    <submittedName>
        <fullName evidence="3">CRISPR type III-A/MTUBE-associated protein Csm6</fullName>
    </submittedName>
</protein>
<evidence type="ECO:0000313" key="3">
    <source>
        <dbReference type="EMBL" id="SHJ18462.1"/>
    </source>
</evidence>
<dbReference type="InterPro" id="IPR013489">
    <property type="entry name" value="CRISPR-assoc_prot_Csm6"/>
</dbReference>
<evidence type="ECO:0000313" key="4">
    <source>
        <dbReference type="Proteomes" id="UP000324781"/>
    </source>
</evidence>
<dbReference type="AlphaFoldDB" id="A0A1M6H8E1"/>